<feature type="compositionally biased region" description="Basic and acidic residues" evidence="1">
    <location>
        <begin position="88"/>
        <end position="100"/>
    </location>
</feature>
<keyword evidence="3" id="KW-1185">Reference proteome</keyword>
<gene>
    <name evidence="2" type="ORF">JG688_00015043</name>
</gene>
<evidence type="ECO:0000313" key="3">
    <source>
        <dbReference type="Proteomes" id="UP000709295"/>
    </source>
</evidence>
<comment type="caution">
    <text evidence="2">The sequence shown here is derived from an EMBL/GenBank/DDBJ whole genome shotgun (WGS) entry which is preliminary data.</text>
</comment>
<dbReference type="Proteomes" id="UP000709295">
    <property type="component" value="Unassembled WGS sequence"/>
</dbReference>
<feature type="region of interest" description="Disordered" evidence="1">
    <location>
        <begin position="88"/>
        <end position="119"/>
    </location>
</feature>
<protein>
    <submittedName>
        <fullName evidence="2">Uncharacterized protein</fullName>
    </submittedName>
</protein>
<sequence length="231" mass="26539">MRRLAMNEIGDDEANEDDSDSTTDNAAPAEGRKRPESALTGNVTKRERLAVVMDSLTDSLKSASEEDSHKYEYRSQRLAFDKEQAELKRQHDAVEADKRRNMSMSWKRNVNKQTKKEKSESCAAQSRACLGEEKVKNVFVPVNIDMNRWSRKIPKVMTGVAKKLMREVLKDKYMKLIKTPTQKDSNSFRILVCRYFWSCAFSEAPTDLTPTGIKKLRWKMLLAVLKTRSVP</sequence>
<feature type="region of interest" description="Disordered" evidence="1">
    <location>
        <begin position="1"/>
        <end position="43"/>
    </location>
</feature>
<reference evidence="2" key="1">
    <citation type="submission" date="2021-01" db="EMBL/GenBank/DDBJ databases">
        <title>Phytophthora aleatoria, a newly-described species from Pinus radiata is distinct from Phytophthora cactorum isolates based on comparative genomics.</title>
        <authorList>
            <person name="Mcdougal R."/>
            <person name="Panda P."/>
            <person name="Williams N."/>
            <person name="Studholme D.J."/>
        </authorList>
    </citation>
    <scope>NUCLEOTIDE SEQUENCE</scope>
    <source>
        <strain evidence="2">NZFS 4037</strain>
    </source>
</reference>
<name>A0A8J5IIK8_9STRA</name>
<feature type="compositionally biased region" description="Acidic residues" evidence="1">
    <location>
        <begin position="9"/>
        <end position="21"/>
    </location>
</feature>
<evidence type="ECO:0000256" key="1">
    <source>
        <dbReference type="SAM" id="MobiDB-lite"/>
    </source>
</evidence>
<proteinExistence type="predicted"/>
<evidence type="ECO:0000313" key="2">
    <source>
        <dbReference type="EMBL" id="KAG6948553.1"/>
    </source>
</evidence>
<dbReference type="AlphaFoldDB" id="A0A8J5IIK8"/>
<dbReference type="EMBL" id="JAENGY010001542">
    <property type="protein sequence ID" value="KAG6948553.1"/>
    <property type="molecule type" value="Genomic_DNA"/>
</dbReference>
<organism evidence="2 3">
    <name type="scientific">Phytophthora aleatoria</name>
    <dbReference type="NCBI Taxonomy" id="2496075"/>
    <lineage>
        <taxon>Eukaryota</taxon>
        <taxon>Sar</taxon>
        <taxon>Stramenopiles</taxon>
        <taxon>Oomycota</taxon>
        <taxon>Peronosporomycetes</taxon>
        <taxon>Peronosporales</taxon>
        <taxon>Peronosporaceae</taxon>
        <taxon>Phytophthora</taxon>
    </lineage>
</organism>
<accession>A0A8J5IIK8</accession>